<sequence length="86" mass="10519">MSQRKQQTENFSLNEDLIMLNKPFENRYTNENQEYRQMAESRSKTPPIFDDWNNHRSQSRHNYSRDHRYRSESSRSPSSSYSAQRR</sequence>
<dbReference type="Pfam" id="PF15320">
    <property type="entry name" value="RAM"/>
    <property type="match status" value="1"/>
</dbReference>
<dbReference type="EMBL" id="CAJNOR010007263">
    <property type="protein sequence ID" value="CAF1613935.1"/>
    <property type="molecule type" value="Genomic_DNA"/>
</dbReference>
<dbReference type="EMBL" id="CAJNOJ010000030">
    <property type="protein sequence ID" value="CAF0888296.1"/>
    <property type="molecule type" value="Genomic_DNA"/>
</dbReference>
<evidence type="ECO:0000256" key="1">
    <source>
        <dbReference type="SAM" id="MobiDB-lite"/>
    </source>
</evidence>
<reference evidence="3" key="1">
    <citation type="submission" date="2021-02" db="EMBL/GenBank/DDBJ databases">
        <authorList>
            <person name="Nowell W R."/>
        </authorList>
    </citation>
    <scope>NUCLEOTIDE SEQUENCE</scope>
</reference>
<feature type="compositionally biased region" description="Basic and acidic residues" evidence="1">
    <location>
        <begin position="63"/>
        <end position="73"/>
    </location>
</feature>
<evidence type="ECO:0000313" key="2">
    <source>
        <dbReference type="EMBL" id="CAF0888296.1"/>
    </source>
</evidence>
<feature type="compositionally biased region" description="Basic and acidic residues" evidence="1">
    <location>
        <begin position="33"/>
        <end position="43"/>
    </location>
</feature>
<dbReference type="OrthoDB" id="5875297at2759"/>
<feature type="compositionally biased region" description="Low complexity" evidence="1">
    <location>
        <begin position="74"/>
        <end position="86"/>
    </location>
</feature>
<dbReference type="AlphaFoldDB" id="A0A816BVB7"/>
<organism evidence="3 4">
    <name type="scientific">Adineta ricciae</name>
    <name type="common">Rotifer</name>
    <dbReference type="NCBI Taxonomy" id="249248"/>
    <lineage>
        <taxon>Eukaryota</taxon>
        <taxon>Metazoa</taxon>
        <taxon>Spiralia</taxon>
        <taxon>Gnathifera</taxon>
        <taxon>Rotifera</taxon>
        <taxon>Eurotatoria</taxon>
        <taxon>Bdelloidea</taxon>
        <taxon>Adinetida</taxon>
        <taxon>Adinetidae</taxon>
        <taxon>Adineta</taxon>
    </lineage>
</organism>
<comment type="caution">
    <text evidence="3">The sequence shown here is derived from an EMBL/GenBank/DDBJ whole genome shotgun (WGS) entry which is preliminary data.</text>
</comment>
<dbReference type="GO" id="GO:0106005">
    <property type="term" value="P:RNA 5'-cap (guanine-N7)-methylation"/>
    <property type="evidence" value="ECO:0007669"/>
    <property type="project" value="InterPro"/>
</dbReference>
<protein>
    <submittedName>
        <fullName evidence="3">Uncharacterized protein</fullName>
    </submittedName>
</protein>
<dbReference type="Proteomes" id="UP000663852">
    <property type="component" value="Unassembled WGS sequence"/>
</dbReference>
<evidence type="ECO:0000313" key="3">
    <source>
        <dbReference type="EMBL" id="CAF1613935.1"/>
    </source>
</evidence>
<keyword evidence="4" id="KW-1185">Reference proteome</keyword>
<dbReference type="Proteomes" id="UP000663828">
    <property type="component" value="Unassembled WGS sequence"/>
</dbReference>
<dbReference type="GO" id="GO:0031533">
    <property type="term" value="C:mRNA capping enzyme complex"/>
    <property type="evidence" value="ECO:0007669"/>
    <property type="project" value="InterPro"/>
</dbReference>
<name>A0A816BVB7_ADIRI</name>
<gene>
    <name evidence="2" type="ORF">EDS130_LOCUS9146</name>
    <name evidence="3" type="ORF">XAT740_LOCUS49289</name>
</gene>
<dbReference type="InterPro" id="IPR028271">
    <property type="entry name" value="RAMAC"/>
</dbReference>
<proteinExistence type="predicted"/>
<evidence type="ECO:0000313" key="4">
    <source>
        <dbReference type="Proteomes" id="UP000663828"/>
    </source>
</evidence>
<accession>A0A816BVB7</accession>
<dbReference type="GO" id="GO:0003723">
    <property type="term" value="F:RNA binding"/>
    <property type="evidence" value="ECO:0007669"/>
    <property type="project" value="InterPro"/>
</dbReference>
<feature type="region of interest" description="Disordered" evidence="1">
    <location>
        <begin position="24"/>
        <end position="86"/>
    </location>
</feature>